<dbReference type="Proteomes" id="UP000256862">
    <property type="component" value="Chromosome CO2235"/>
</dbReference>
<accession>A0A976BFE7</accession>
<protein>
    <submittedName>
        <fullName evidence="1">Uncharacterized protein</fullName>
    </submittedName>
</protein>
<evidence type="ECO:0000313" key="2">
    <source>
        <dbReference type="Proteomes" id="UP000256862"/>
    </source>
</evidence>
<organism evidence="1 2">
    <name type="scientific">Cupriavidus oxalaticus</name>
    <dbReference type="NCBI Taxonomy" id="96344"/>
    <lineage>
        <taxon>Bacteria</taxon>
        <taxon>Pseudomonadati</taxon>
        <taxon>Pseudomonadota</taxon>
        <taxon>Betaproteobacteria</taxon>
        <taxon>Burkholderiales</taxon>
        <taxon>Burkholderiaceae</taxon>
        <taxon>Cupriavidus</taxon>
    </lineage>
</organism>
<dbReference type="AlphaFoldDB" id="A0A976BFE7"/>
<gene>
    <name evidence="1" type="ORF">CO2235_90233</name>
</gene>
<evidence type="ECO:0000313" key="1">
    <source>
        <dbReference type="EMBL" id="SPC17359.1"/>
    </source>
</evidence>
<reference evidence="1 2" key="1">
    <citation type="submission" date="2018-01" db="EMBL/GenBank/DDBJ databases">
        <authorList>
            <person name="Clerissi C."/>
        </authorList>
    </citation>
    <scope>NUCLEOTIDE SEQUENCE [LARGE SCALE GENOMIC DNA]</scope>
    <source>
        <strain evidence="1">Cupriavidus oxalaticus LMG 2235</strain>
    </source>
</reference>
<proteinExistence type="predicted"/>
<comment type="caution">
    <text evidence="1">The sequence shown here is derived from an EMBL/GenBank/DDBJ whole genome shotgun (WGS) entry which is preliminary data.</text>
</comment>
<name>A0A976BFE7_9BURK</name>
<dbReference type="EMBL" id="OGUS01000131">
    <property type="protein sequence ID" value="SPC17359.1"/>
    <property type="molecule type" value="Genomic_DNA"/>
</dbReference>
<sequence length="117" mass="13461">MGTFERIERPDGRFAVSLVKWGILRRLIVSLMYRVSRPNKFERPSFVPAFELAVFPSSSLTRPVVVIHFSDEQAARRGWEAILMAMREHGLDGAANYVCSIRLSEMREFGRIYPEAL</sequence>